<dbReference type="AlphaFoldDB" id="A0A6C0FYH9"/>
<evidence type="ECO:0000259" key="1">
    <source>
        <dbReference type="Pfam" id="PF06855"/>
    </source>
</evidence>
<proteinExistence type="predicted"/>
<dbReference type="KEGG" id="plyc:GXP70_18265"/>
<dbReference type="Gene3D" id="1.10.150.260">
    <property type="entry name" value="YozE SAM-like"/>
    <property type="match status" value="1"/>
</dbReference>
<accession>A0A6C0FYH9</accession>
<name>A0A6C0FYH9_9BACL</name>
<dbReference type="InterPro" id="IPR023089">
    <property type="entry name" value="YozE_SAM-like"/>
</dbReference>
<evidence type="ECO:0000313" key="3">
    <source>
        <dbReference type="Proteomes" id="UP000476064"/>
    </source>
</evidence>
<organism evidence="2 3">
    <name type="scientific">Paenibacillus lycopersici</name>
    <dbReference type="NCBI Taxonomy" id="2704462"/>
    <lineage>
        <taxon>Bacteria</taxon>
        <taxon>Bacillati</taxon>
        <taxon>Bacillota</taxon>
        <taxon>Bacilli</taxon>
        <taxon>Bacillales</taxon>
        <taxon>Paenibacillaceae</taxon>
        <taxon>Paenibacillus</taxon>
    </lineage>
</organism>
<gene>
    <name evidence="2" type="ORF">GXP70_18265</name>
</gene>
<sequence>MPTPIPWTFKTWIACFKGVDLPIGDLADDILRDSSFPDEDDFGLILEHLSTKSKGNSNVLETFALVWSFYQVSK</sequence>
<evidence type="ECO:0000313" key="2">
    <source>
        <dbReference type="EMBL" id="QHT61727.1"/>
    </source>
</evidence>
<dbReference type="Pfam" id="PF06855">
    <property type="entry name" value="YozE_SAM_like"/>
    <property type="match status" value="1"/>
</dbReference>
<feature type="domain" description="YozE SAM-like" evidence="1">
    <location>
        <begin position="8"/>
        <end position="71"/>
    </location>
</feature>
<protein>
    <recommendedName>
        <fullName evidence="1">YozE SAM-like domain-containing protein</fullName>
    </recommendedName>
</protein>
<dbReference type="EMBL" id="CP048209">
    <property type="protein sequence ID" value="QHT61727.1"/>
    <property type="molecule type" value="Genomic_DNA"/>
</dbReference>
<dbReference type="SUPFAM" id="SSF140652">
    <property type="entry name" value="YozE-like"/>
    <property type="match status" value="1"/>
</dbReference>
<keyword evidence="3" id="KW-1185">Reference proteome</keyword>
<dbReference type="Proteomes" id="UP000476064">
    <property type="component" value="Chromosome"/>
</dbReference>
<dbReference type="InterPro" id="IPR036806">
    <property type="entry name" value="YozE_SAM-like_sf"/>
</dbReference>
<reference evidence="2 3" key="1">
    <citation type="submission" date="2020-01" db="EMBL/GenBank/DDBJ databases">
        <title>Paenibacillus sp. nov., isolated from tomato rhizosphere.</title>
        <authorList>
            <person name="Weon H.-Y."/>
            <person name="Lee S.A."/>
        </authorList>
    </citation>
    <scope>NUCLEOTIDE SEQUENCE [LARGE SCALE GENOMIC DNA]</scope>
    <source>
        <strain evidence="2 3">12200R-189</strain>
    </source>
</reference>
<dbReference type="RefSeq" id="WP_162358166.1">
    <property type="nucleotide sequence ID" value="NZ_CP048209.1"/>
</dbReference>